<comment type="caution">
    <text evidence="2">The sequence shown here is derived from an EMBL/GenBank/DDBJ whole genome shotgun (WGS) entry which is preliminary data.</text>
</comment>
<dbReference type="PANTHER" id="PTHR11692">
    <property type="entry name" value="BIFUNCTIONAL PURINE BIOSYNTHESIS PROTEIN PURH"/>
    <property type="match status" value="1"/>
</dbReference>
<dbReference type="SMART" id="SM00851">
    <property type="entry name" value="MGS"/>
    <property type="match status" value="1"/>
</dbReference>
<dbReference type="PROSITE" id="PS51855">
    <property type="entry name" value="MGS"/>
    <property type="match status" value="1"/>
</dbReference>
<dbReference type="AlphaFoldDB" id="A0A1F6DGK2"/>
<dbReference type="Pfam" id="PF02142">
    <property type="entry name" value="MGS"/>
    <property type="match status" value="1"/>
</dbReference>
<dbReference type="GO" id="GO:0004643">
    <property type="term" value="F:phosphoribosylaminoimidazolecarboxamide formyltransferase activity"/>
    <property type="evidence" value="ECO:0007669"/>
    <property type="project" value="InterPro"/>
</dbReference>
<protein>
    <recommendedName>
        <fullName evidence="1">MGS-like domain-containing protein</fullName>
    </recommendedName>
</protein>
<evidence type="ECO:0000313" key="3">
    <source>
        <dbReference type="Proteomes" id="UP000178042"/>
    </source>
</evidence>
<reference evidence="2 3" key="1">
    <citation type="journal article" date="2016" name="Nat. Commun.">
        <title>Thousands of microbial genomes shed light on interconnected biogeochemical processes in an aquifer system.</title>
        <authorList>
            <person name="Anantharaman K."/>
            <person name="Brown C.T."/>
            <person name="Hug L.A."/>
            <person name="Sharon I."/>
            <person name="Castelle C.J."/>
            <person name="Probst A.J."/>
            <person name="Thomas B.C."/>
            <person name="Singh A."/>
            <person name="Wilkins M.J."/>
            <person name="Karaoz U."/>
            <person name="Brodie E.L."/>
            <person name="Williams K.H."/>
            <person name="Hubbard S.S."/>
            <person name="Banfield J.F."/>
        </authorList>
    </citation>
    <scope>NUCLEOTIDE SEQUENCE [LARGE SCALE GENOMIC DNA]</scope>
</reference>
<dbReference type="Gene3D" id="3.40.50.1380">
    <property type="entry name" value="Methylglyoxal synthase-like domain"/>
    <property type="match status" value="1"/>
</dbReference>
<sequence>MSKTALLASYEKNAPLLRLGKVLAENGWNILGSAGTTSYLKENGIACKDVAEMVGPPILGHRVVTLSREIYAGLLASTKEDFAELERLHIPRIELVYVNLYPLEKETKNPQATPDSVLEKTDIGGPTLLRAAAKGRRLALSNPEQIEALESWFANGSPEAEREQLALKCAAEAERRVADYVSSSANYWEKSV</sequence>
<dbReference type="PANTHER" id="PTHR11692:SF0">
    <property type="entry name" value="BIFUNCTIONAL PURINE BIOSYNTHESIS PROTEIN ATIC"/>
    <property type="match status" value="1"/>
</dbReference>
<dbReference type="GO" id="GO:0003937">
    <property type="term" value="F:IMP cyclohydrolase activity"/>
    <property type="evidence" value="ECO:0007669"/>
    <property type="project" value="InterPro"/>
</dbReference>
<dbReference type="GO" id="GO:0006189">
    <property type="term" value="P:'de novo' IMP biosynthetic process"/>
    <property type="evidence" value="ECO:0007669"/>
    <property type="project" value="TreeGrafter"/>
</dbReference>
<name>A0A1F6DGK2_9BACT</name>
<dbReference type="GO" id="GO:0005829">
    <property type="term" value="C:cytosol"/>
    <property type="evidence" value="ECO:0007669"/>
    <property type="project" value="TreeGrafter"/>
</dbReference>
<evidence type="ECO:0000259" key="1">
    <source>
        <dbReference type="PROSITE" id="PS51855"/>
    </source>
</evidence>
<dbReference type="InterPro" id="IPR002695">
    <property type="entry name" value="PurH-like"/>
</dbReference>
<dbReference type="InterPro" id="IPR011607">
    <property type="entry name" value="MGS-like_dom"/>
</dbReference>
<accession>A0A1F6DGK2</accession>
<dbReference type="Proteomes" id="UP000178042">
    <property type="component" value="Unassembled WGS sequence"/>
</dbReference>
<dbReference type="SUPFAM" id="SSF52335">
    <property type="entry name" value="Methylglyoxal synthase-like"/>
    <property type="match status" value="1"/>
</dbReference>
<organism evidence="2 3">
    <name type="scientific">Candidatus Kaiserbacteria bacterium RIFCSPHIGHO2_02_FULL_49_16</name>
    <dbReference type="NCBI Taxonomy" id="1798490"/>
    <lineage>
        <taxon>Bacteria</taxon>
        <taxon>Candidatus Kaiseribacteriota</taxon>
    </lineage>
</organism>
<evidence type="ECO:0000313" key="2">
    <source>
        <dbReference type="EMBL" id="OGG60457.1"/>
    </source>
</evidence>
<dbReference type="EMBL" id="MFLD01000015">
    <property type="protein sequence ID" value="OGG60457.1"/>
    <property type="molecule type" value="Genomic_DNA"/>
</dbReference>
<proteinExistence type="predicted"/>
<feature type="domain" description="MGS-like" evidence="1">
    <location>
        <begin position="1"/>
        <end position="143"/>
    </location>
</feature>
<gene>
    <name evidence="2" type="ORF">A3C86_01150</name>
</gene>
<dbReference type="InterPro" id="IPR036914">
    <property type="entry name" value="MGS-like_dom_sf"/>
</dbReference>